<organism evidence="1 2">
    <name type="scientific">Chlamydomonas eustigma</name>
    <dbReference type="NCBI Taxonomy" id="1157962"/>
    <lineage>
        <taxon>Eukaryota</taxon>
        <taxon>Viridiplantae</taxon>
        <taxon>Chlorophyta</taxon>
        <taxon>core chlorophytes</taxon>
        <taxon>Chlorophyceae</taxon>
        <taxon>CS clade</taxon>
        <taxon>Chlamydomonadales</taxon>
        <taxon>Chlamydomonadaceae</taxon>
        <taxon>Chlamydomonas</taxon>
    </lineage>
</organism>
<name>A0A250WZU2_9CHLO</name>
<dbReference type="EMBL" id="BEGY01000016">
    <property type="protein sequence ID" value="GAX76305.1"/>
    <property type="molecule type" value="Genomic_DNA"/>
</dbReference>
<proteinExistence type="predicted"/>
<gene>
    <name evidence="1" type="ORF">CEUSTIGMA_g3750.t1</name>
</gene>
<dbReference type="Proteomes" id="UP000232323">
    <property type="component" value="Unassembled WGS sequence"/>
</dbReference>
<comment type="caution">
    <text evidence="1">The sequence shown here is derived from an EMBL/GenBank/DDBJ whole genome shotgun (WGS) entry which is preliminary data.</text>
</comment>
<accession>A0A250WZU2</accession>
<keyword evidence="2" id="KW-1185">Reference proteome</keyword>
<sequence length="154" mass="17706">MLCAIDMISKDLEYSDPTDDHNYKAFASEHKKHLPEFTCNWIEEVPRQWGNEKLLLNKGAKLRIRKDHLLLQAFYFLSKEFLSETLDPSPVFLLAWANNLAHIAPQKFYKLIPLSWSEQLQEPYRLSATRGCRGWLSNKGGTRVSSCFAVAACS</sequence>
<reference evidence="1 2" key="1">
    <citation type="submission" date="2017-08" db="EMBL/GenBank/DDBJ databases">
        <title>Acidophilic green algal genome provides insights into adaptation to an acidic environment.</title>
        <authorList>
            <person name="Hirooka S."/>
            <person name="Hirose Y."/>
            <person name="Kanesaki Y."/>
            <person name="Higuchi S."/>
            <person name="Fujiwara T."/>
            <person name="Onuma R."/>
            <person name="Era A."/>
            <person name="Ohbayashi R."/>
            <person name="Uzuka A."/>
            <person name="Nozaki H."/>
            <person name="Yoshikawa H."/>
            <person name="Miyagishima S.Y."/>
        </authorList>
    </citation>
    <scope>NUCLEOTIDE SEQUENCE [LARGE SCALE GENOMIC DNA]</scope>
    <source>
        <strain evidence="1 2">NIES-2499</strain>
    </source>
</reference>
<dbReference type="AlphaFoldDB" id="A0A250WZU2"/>
<evidence type="ECO:0000313" key="1">
    <source>
        <dbReference type="EMBL" id="GAX76305.1"/>
    </source>
</evidence>
<protein>
    <submittedName>
        <fullName evidence="1">Uncharacterized protein</fullName>
    </submittedName>
</protein>
<evidence type="ECO:0000313" key="2">
    <source>
        <dbReference type="Proteomes" id="UP000232323"/>
    </source>
</evidence>